<feature type="domain" description="Cell morphogenesis central region" evidence="1">
    <location>
        <begin position="38"/>
        <end position="95"/>
    </location>
</feature>
<dbReference type="AlphaFoldDB" id="A0A9Q0H863"/>
<protein>
    <recommendedName>
        <fullName evidence="1">Cell morphogenesis central region domain-containing protein</fullName>
    </recommendedName>
</protein>
<proteinExistence type="predicted"/>
<organism evidence="2 3">
    <name type="scientific">Protea cynaroides</name>
    <dbReference type="NCBI Taxonomy" id="273540"/>
    <lineage>
        <taxon>Eukaryota</taxon>
        <taxon>Viridiplantae</taxon>
        <taxon>Streptophyta</taxon>
        <taxon>Embryophyta</taxon>
        <taxon>Tracheophyta</taxon>
        <taxon>Spermatophyta</taxon>
        <taxon>Magnoliopsida</taxon>
        <taxon>Proteales</taxon>
        <taxon>Proteaceae</taxon>
        <taxon>Protea</taxon>
    </lineage>
</organism>
<accession>A0A9Q0H863</accession>
<evidence type="ECO:0000259" key="1">
    <source>
        <dbReference type="Pfam" id="PF14228"/>
    </source>
</evidence>
<dbReference type="EMBL" id="JAMYWD010000009">
    <property type="protein sequence ID" value="KAJ4960053.1"/>
    <property type="molecule type" value="Genomic_DNA"/>
</dbReference>
<dbReference type="Pfam" id="PF14228">
    <property type="entry name" value="MOR2-PAG1_mid"/>
    <property type="match status" value="1"/>
</dbReference>
<name>A0A9Q0H863_9MAGN</name>
<dbReference type="InterPro" id="IPR029473">
    <property type="entry name" value="MOR2-PAG1_mid"/>
</dbReference>
<comment type="caution">
    <text evidence="2">The sequence shown here is derived from an EMBL/GenBank/DDBJ whole genome shotgun (WGS) entry which is preliminary data.</text>
</comment>
<sequence length="106" mass="11406">MRVPTVADQFQEALSSAAANNKEVLLMTSKQIGIEYYGREFVANMSGSLMGVWASTGSLCSRHVYSGDYLIDTPNSGEDALHSGNVVDGLMLESFNQHCSGTSNTH</sequence>
<evidence type="ECO:0000313" key="3">
    <source>
        <dbReference type="Proteomes" id="UP001141806"/>
    </source>
</evidence>
<evidence type="ECO:0000313" key="2">
    <source>
        <dbReference type="EMBL" id="KAJ4960053.1"/>
    </source>
</evidence>
<gene>
    <name evidence="2" type="ORF">NE237_019963</name>
</gene>
<dbReference type="OrthoDB" id="6287725at2759"/>
<dbReference type="Proteomes" id="UP001141806">
    <property type="component" value="Unassembled WGS sequence"/>
</dbReference>
<reference evidence="2" key="1">
    <citation type="journal article" date="2023" name="Plant J.">
        <title>The genome of the king protea, Protea cynaroides.</title>
        <authorList>
            <person name="Chang J."/>
            <person name="Duong T.A."/>
            <person name="Schoeman C."/>
            <person name="Ma X."/>
            <person name="Roodt D."/>
            <person name="Barker N."/>
            <person name="Li Z."/>
            <person name="Van de Peer Y."/>
            <person name="Mizrachi E."/>
        </authorList>
    </citation>
    <scope>NUCLEOTIDE SEQUENCE</scope>
    <source>
        <tissue evidence="2">Young leaves</tissue>
    </source>
</reference>
<keyword evidence="3" id="KW-1185">Reference proteome</keyword>